<reference evidence="8 9" key="3">
    <citation type="journal article" date="2013" name="Genome Biol.">
        <title>Assembly of a phased diploid Candida albicans genome facilitates allele-specific measurements and provides a simple model for repeat and indel structure.</title>
        <authorList>
            <person name="Muzzey D."/>
            <person name="Schwartz K."/>
            <person name="Weissman J.S."/>
            <person name="Sherlock G."/>
        </authorList>
    </citation>
    <scope>NUCLEOTIDE SEQUENCE [LARGE SCALE GENOMIC DNA]</scope>
    <source>
        <strain evidence="9">SC5314 / ATCC MYA-2876</strain>
    </source>
</reference>
<gene>
    <name evidence="7 8" type="primary">MRV5</name>
    <name evidence="8" type="ordered locus">CAALFM_C504220WA</name>
    <name evidence="7" type="ordered locus">orf19.11386</name>
</gene>
<dbReference type="AlphaFoldDB" id="A0A1D8PNX0"/>
<keyword evidence="3 5" id="KW-1133">Transmembrane helix</keyword>
<proteinExistence type="predicted"/>
<feature type="transmembrane region" description="Helical" evidence="5">
    <location>
        <begin position="58"/>
        <end position="83"/>
    </location>
</feature>
<evidence type="ECO:0000259" key="6">
    <source>
        <dbReference type="Pfam" id="PF01284"/>
    </source>
</evidence>
<dbReference type="InParanoid" id="A0A1D8PNX0"/>
<evidence type="ECO:0000313" key="9">
    <source>
        <dbReference type="Proteomes" id="UP000000559"/>
    </source>
</evidence>
<dbReference type="GeneID" id="3636548"/>
<evidence type="ECO:0000313" key="7">
    <source>
        <dbReference type="CGD" id="CAL0000177793"/>
    </source>
</evidence>
<dbReference type="EMBL" id="CP017627">
    <property type="protein sequence ID" value="AOW29831.1"/>
    <property type="molecule type" value="Genomic_DNA"/>
</dbReference>
<reference evidence="8 9" key="2">
    <citation type="journal article" date="2007" name="Genome Biol.">
        <title>Assembly of the Candida albicans genome into sixteen supercontigs aligned on the eight chromosomes.</title>
        <authorList>
            <person name="van het Hoog M."/>
            <person name="Rast T.J."/>
            <person name="Martchenko M."/>
            <person name="Grindle S."/>
            <person name="Dignard D."/>
            <person name="Hogues H."/>
            <person name="Cuomo C."/>
            <person name="Berriman M."/>
            <person name="Scherer S."/>
            <person name="Magee B.B."/>
            <person name="Whiteway M."/>
            <person name="Chibana H."/>
            <person name="Nantel A."/>
            <person name="Magee P.T."/>
        </authorList>
    </citation>
    <scope>GENOME REANNOTATION</scope>
    <source>
        <strain evidence="9">SC5314 / ATCC MYA-2876</strain>
    </source>
</reference>
<evidence type="ECO:0000256" key="1">
    <source>
        <dbReference type="ARBA" id="ARBA00004141"/>
    </source>
</evidence>
<keyword evidence="2 5" id="KW-0812">Transmembrane</keyword>
<dbReference type="RefSeq" id="XP_721816.2">
    <property type="nucleotide sequence ID" value="XM_716723.2"/>
</dbReference>
<reference evidence="8 9" key="1">
    <citation type="journal article" date="2004" name="Proc. Natl. Acad. Sci. U.S.A.">
        <title>The diploid genome sequence of Candida albicans.</title>
        <authorList>
            <person name="Jones T."/>
            <person name="Federspiel N.A."/>
            <person name="Chibana H."/>
            <person name="Dungan J."/>
            <person name="Kalman S."/>
            <person name="Magee B.B."/>
            <person name="Newport G."/>
            <person name="Thorstenson Y.R."/>
            <person name="Agabian N."/>
            <person name="Magee P.T."/>
            <person name="Davis R.W."/>
            <person name="Scherer S."/>
        </authorList>
    </citation>
    <scope>NUCLEOTIDE SEQUENCE [LARGE SCALE GENOMIC DNA]</scope>
    <source>
        <strain evidence="9">SC5314 / ATCC MYA-2876</strain>
    </source>
</reference>
<organism evidence="8 9">
    <name type="scientific">Candida albicans (strain SC5314 / ATCC MYA-2876)</name>
    <name type="common">Yeast</name>
    <dbReference type="NCBI Taxonomy" id="237561"/>
    <lineage>
        <taxon>Eukaryota</taxon>
        <taxon>Fungi</taxon>
        <taxon>Dikarya</taxon>
        <taxon>Ascomycota</taxon>
        <taxon>Saccharomycotina</taxon>
        <taxon>Pichiomycetes</taxon>
        <taxon>Debaryomycetaceae</taxon>
        <taxon>Candida/Lodderomyces clade</taxon>
        <taxon>Candida</taxon>
    </lineage>
</organism>
<evidence type="ECO:0000256" key="3">
    <source>
        <dbReference type="ARBA" id="ARBA00022989"/>
    </source>
</evidence>
<feature type="transmembrane region" description="Helical" evidence="5">
    <location>
        <begin position="7"/>
        <end position="26"/>
    </location>
</feature>
<evidence type="ECO:0000256" key="4">
    <source>
        <dbReference type="ARBA" id="ARBA00023136"/>
    </source>
</evidence>
<sequence>MGFTGFFRILQFIFNIICLALCAAHFRPAKAFALGVSSANMIYNIYTLFIVPQMEQKTFAVLILVAELAFPILYLTSCIILVVKTKADYVTSWTVNFTSQYDKYRDVPYSTVAMAAGIFGLVCSFWFGFTCFAFFKYTYFPICRNGKGFKSLFEVYVFKFGCVVYNKDKSNNYRNSKDLEKSDPQKISNKGTTLDTAVLSSNDTLEAEEKSPI</sequence>
<keyword evidence="4 5" id="KW-0472">Membrane</keyword>
<feature type="transmembrane region" description="Helical" evidence="5">
    <location>
        <begin position="32"/>
        <end position="51"/>
    </location>
</feature>
<dbReference type="VEuPathDB" id="FungiDB:C5_04220W_A"/>
<feature type="domain" description="MARVEL" evidence="6">
    <location>
        <begin position="4"/>
        <end position="132"/>
    </location>
</feature>
<accession>A0A1D8PNX0</accession>
<dbReference type="KEGG" id="cal:CAALFM_C504220WA"/>
<dbReference type="CGD" id="CAL0000177793">
    <property type="gene designation" value="MRV5"/>
</dbReference>
<dbReference type="Proteomes" id="UP000000559">
    <property type="component" value="Chromosome 5"/>
</dbReference>
<dbReference type="GO" id="GO:0016020">
    <property type="term" value="C:membrane"/>
    <property type="evidence" value="ECO:0007669"/>
    <property type="project" value="UniProtKB-SubCell"/>
</dbReference>
<dbReference type="InterPro" id="IPR008253">
    <property type="entry name" value="Marvel"/>
</dbReference>
<name>A0A1D8PNX0_CANAL</name>
<evidence type="ECO:0000256" key="2">
    <source>
        <dbReference type="ARBA" id="ARBA00022692"/>
    </source>
</evidence>
<feature type="transmembrane region" description="Helical" evidence="5">
    <location>
        <begin position="112"/>
        <end position="135"/>
    </location>
</feature>
<protein>
    <submittedName>
        <fullName evidence="8">Mrv5p</fullName>
    </submittedName>
</protein>
<dbReference type="Pfam" id="PF01284">
    <property type="entry name" value="MARVEL"/>
    <property type="match status" value="1"/>
</dbReference>
<comment type="subcellular location">
    <subcellularLocation>
        <location evidence="1">Membrane</location>
        <topology evidence="1">Multi-pass membrane protein</topology>
    </subcellularLocation>
</comment>
<dbReference type="STRING" id="237561.A0A1D8PNX0"/>
<dbReference type="OrthoDB" id="10372574at2759"/>
<evidence type="ECO:0000313" key="8">
    <source>
        <dbReference type="EMBL" id="AOW29831.1"/>
    </source>
</evidence>
<evidence type="ECO:0000256" key="5">
    <source>
        <dbReference type="SAM" id="Phobius"/>
    </source>
</evidence>
<keyword evidence="9" id="KW-1185">Reference proteome</keyword>